<keyword evidence="3" id="KW-1133">Transmembrane helix</keyword>
<protein>
    <submittedName>
        <fullName evidence="4">Uncharacterized protein</fullName>
    </submittedName>
</protein>
<organism evidence="4 5">
    <name type="scientific">Oligella urethralis DNF00040</name>
    <dbReference type="NCBI Taxonomy" id="1401065"/>
    <lineage>
        <taxon>Bacteria</taxon>
        <taxon>Pseudomonadati</taxon>
        <taxon>Pseudomonadota</taxon>
        <taxon>Betaproteobacteria</taxon>
        <taxon>Burkholderiales</taxon>
        <taxon>Alcaligenaceae</taxon>
        <taxon>Oligella</taxon>
    </lineage>
</organism>
<feature type="compositionally biased region" description="Polar residues" evidence="2">
    <location>
        <begin position="255"/>
        <end position="264"/>
    </location>
</feature>
<dbReference type="OrthoDB" id="9787650at2"/>
<comment type="caution">
    <text evidence="4">The sequence shown here is derived from an EMBL/GenBank/DDBJ whole genome shotgun (WGS) entry which is preliminary data.</text>
</comment>
<sequence length="675" mass="71154">MAKSRNPNHQGGDSPEEIHQTADADILATDEQVEDQPAVSTVTEADSSQSAEPTASPAKKKGSNAVWYGVAGVLVAAAVAGVYYSNQSEVKGLTPGTVNQATPDASSIQEVPADPQDLERSDPPLSADEVPEPSASESFNTEMGEEESKANFMGGTQATAPAPAEATASGAAAAENSADDVASAADVVAHQSGDQLSTESAETTQDESVATADEQAPADESTAVVPGEQGPVVSPEVGIGAFEQEELAKGEMDTQDMTATDEPNATQTSAAEAQAQVNAAEAETEDTTSTTEDASTTNSSTEPASEPAATEPSTEAPADTLPPPASDEASSRPAAEHATSDSDKAAAEPMADSGNDKAATEQMADPTVLAQLEREYELLNVRQQQEIHRLQEELAGMQQHLQVQNTSAENLLLNDVSRLMQSAENELRFNGNVPNAVSILTVAQRLAAESKNKMLEGLVGAIGADIVALKSNESATVDDMFKQVQQVASLIDAAPLNTPDYASQSRLMLPTAKASEAAAVETSTETSETTALDADAKWYDRAWSQTKSYASKAYGAVASDLGDLVRVEKLSEPDSGLLSVEQAGILRNNLKMQLSFAQQGLMSRQQGVWQTSLMTVEQALDQYFRADAAETQQAKMLLTELKKASVQPSMPDISHSRRALSETYEQLRVQRSFQE</sequence>
<dbReference type="RefSeq" id="WP_036557105.1">
    <property type="nucleotide sequence ID" value="NZ_JRNI01000003.1"/>
</dbReference>
<dbReference type="PANTHER" id="PTHR38043">
    <property type="entry name" value="PROTEIN HEMX"/>
    <property type="match status" value="1"/>
</dbReference>
<feature type="compositionally biased region" description="Low complexity" evidence="2">
    <location>
        <begin position="154"/>
        <end position="189"/>
    </location>
</feature>
<dbReference type="EMBL" id="JRNI01000003">
    <property type="protein sequence ID" value="KGF32520.1"/>
    <property type="molecule type" value="Genomic_DNA"/>
</dbReference>
<proteinExistence type="predicted"/>
<name>A0A095ZCP2_9BURK</name>
<feature type="region of interest" description="Disordered" evidence="2">
    <location>
        <begin position="88"/>
        <end position="362"/>
    </location>
</feature>
<dbReference type="eggNOG" id="COG2959">
    <property type="taxonomic scope" value="Bacteria"/>
</dbReference>
<evidence type="ECO:0000256" key="1">
    <source>
        <dbReference type="SAM" id="Coils"/>
    </source>
</evidence>
<feature type="compositionally biased region" description="Polar residues" evidence="2">
    <location>
        <begin position="96"/>
        <end position="109"/>
    </location>
</feature>
<feature type="compositionally biased region" description="Basic and acidic residues" evidence="2">
    <location>
        <begin position="334"/>
        <end position="346"/>
    </location>
</feature>
<feature type="compositionally biased region" description="Polar residues" evidence="2">
    <location>
        <begin position="38"/>
        <end position="53"/>
    </location>
</feature>
<feature type="coiled-coil region" evidence="1">
    <location>
        <begin position="369"/>
        <end position="400"/>
    </location>
</feature>
<dbReference type="AlphaFoldDB" id="A0A095ZCP2"/>
<feature type="compositionally biased region" description="Polar residues" evidence="2">
    <location>
        <begin position="1"/>
        <end position="11"/>
    </location>
</feature>
<feature type="region of interest" description="Disordered" evidence="2">
    <location>
        <begin position="1"/>
        <end position="63"/>
    </location>
</feature>
<gene>
    <name evidence="4" type="ORF">HMPREF2130_00830</name>
</gene>
<evidence type="ECO:0000256" key="2">
    <source>
        <dbReference type="SAM" id="MobiDB-lite"/>
    </source>
</evidence>
<evidence type="ECO:0000313" key="5">
    <source>
        <dbReference type="Proteomes" id="UP000029629"/>
    </source>
</evidence>
<keyword evidence="1" id="KW-0175">Coiled coil</keyword>
<keyword evidence="3" id="KW-0472">Membrane</keyword>
<dbReference type="InterPro" id="IPR007470">
    <property type="entry name" value="HemX"/>
</dbReference>
<dbReference type="PANTHER" id="PTHR38043:SF1">
    <property type="entry name" value="PROTEIN HEMX"/>
    <property type="match status" value="1"/>
</dbReference>
<feature type="transmembrane region" description="Helical" evidence="3">
    <location>
        <begin position="65"/>
        <end position="84"/>
    </location>
</feature>
<feature type="compositionally biased region" description="Low complexity" evidence="2">
    <location>
        <begin position="265"/>
        <end position="318"/>
    </location>
</feature>
<evidence type="ECO:0000256" key="3">
    <source>
        <dbReference type="SAM" id="Phobius"/>
    </source>
</evidence>
<dbReference type="Pfam" id="PF04375">
    <property type="entry name" value="HemX"/>
    <property type="match status" value="1"/>
</dbReference>
<keyword evidence="3" id="KW-0812">Transmembrane</keyword>
<evidence type="ECO:0000313" key="4">
    <source>
        <dbReference type="EMBL" id="KGF32520.1"/>
    </source>
</evidence>
<reference evidence="4 5" key="1">
    <citation type="submission" date="2014-07" db="EMBL/GenBank/DDBJ databases">
        <authorList>
            <person name="McCorrison J."/>
            <person name="Sanka R."/>
            <person name="Torralba M."/>
            <person name="Gillis M."/>
            <person name="Haft D.H."/>
            <person name="Methe B."/>
            <person name="Sutton G."/>
            <person name="Nelson K.E."/>
        </authorList>
    </citation>
    <scope>NUCLEOTIDE SEQUENCE [LARGE SCALE GENOMIC DNA]</scope>
    <source>
        <strain evidence="4 5">DNF00040</strain>
    </source>
</reference>
<dbReference type="Proteomes" id="UP000029629">
    <property type="component" value="Unassembled WGS sequence"/>
</dbReference>
<keyword evidence="5" id="KW-1185">Reference proteome</keyword>
<feature type="compositionally biased region" description="Polar residues" evidence="2">
    <location>
        <begin position="192"/>
        <end position="208"/>
    </location>
</feature>
<accession>A0A095ZCP2</accession>